<evidence type="ECO:0000259" key="9">
    <source>
        <dbReference type="PROSITE" id="PS50850"/>
    </source>
</evidence>
<comment type="caution">
    <text evidence="10">The sequence shown here is derived from an EMBL/GenBank/DDBJ whole genome shotgun (WGS) entry which is preliminary data.</text>
</comment>
<reference evidence="10" key="1">
    <citation type="submission" date="2021-03" db="EMBL/GenBank/DDBJ databases">
        <authorList>
            <person name="Tagirdzhanova G."/>
        </authorList>
    </citation>
    <scope>NUCLEOTIDE SEQUENCE</scope>
</reference>
<evidence type="ECO:0000313" key="11">
    <source>
        <dbReference type="Proteomes" id="UP000664534"/>
    </source>
</evidence>
<keyword evidence="11" id="KW-1185">Reference proteome</keyword>
<evidence type="ECO:0000256" key="4">
    <source>
        <dbReference type="ARBA" id="ARBA00022692"/>
    </source>
</evidence>
<dbReference type="PROSITE" id="PS50850">
    <property type="entry name" value="MFS"/>
    <property type="match status" value="1"/>
</dbReference>
<dbReference type="InterPro" id="IPR005829">
    <property type="entry name" value="Sugar_transporter_CS"/>
</dbReference>
<feature type="transmembrane region" description="Helical" evidence="8">
    <location>
        <begin position="320"/>
        <end position="345"/>
    </location>
</feature>
<feature type="transmembrane region" description="Helical" evidence="8">
    <location>
        <begin position="15"/>
        <end position="37"/>
    </location>
</feature>
<dbReference type="Pfam" id="PF00083">
    <property type="entry name" value="Sugar_tr"/>
    <property type="match status" value="1"/>
</dbReference>
<dbReference type="Proteomes" id="UP000664534">
    <property type="component" value="Unassembled WGS sequence"/>
</dbReference>
<dbReference type="InterPro" id="IPR050360">
    <property type="entry name" value="MFS_Sugar_Transporters"/>
</dbReference>
<evidence type="ECO:0000256" key="8">
    <source>
        <dbReference type="SAM" id="Phobius"/>
    </source>
</evidence>
<comment type="subcellular location">
    <subcellularLocation>
        <location evidence="1">Membrane</location>
        <topology evidence="1">Multi-pass membrane protein</topology>
    </subcellularLocation>
</comment>
<dbReference type="InterPro" id="IPR020846">
    <property type="entry name" value="MFS_dom"/>
</dbReference>
<comment type="similarity">
    <text evidence="2 7">Belongs to the major facilitator superfamily. Sugar transporter (TC 2.A.1.1) family.</text>
</comment>
<feature type="transmembrane region" description="Helical" evidence="8">
    <location>
        <begin position="107"/>
        <end position="127"/>
    </location>
</feature>
<evidence type="ECO:0000256" key="3">
    <source>
        <dbReference type="ARBA" id="ARBA00022448"/>
    </source>
</evidence>
<dbReference type="InterPro" id="IPR005828">
    <property type="entry name" value="MFS_sugar_transport-like"/>
</dbReference>
<evidence type="ECO:0000256" key="2">
    <source>
        <dbReference type="ARBA" id="ARBA00010992"/>
    </source>
</evidence>
<dbReference type="PROSITE" id="PS00217">
    <property type="entry name" value="SUGAR_TRANSPORT_2"/>
    <property type="match status" value="1"/>
</dbReference>
<organism evidence="10 11">
    <name type="scientific">Imshaugia aleurites</name>
    <dbReference type="NCBI Taxonomy" id="172621"/>
    <lineage>
        <taxon>Eukaryota</taxon>
        <taxon>Fungi</taxon>
        <taxon>Dikarya</taxon>
        <taxon>Ascomycota</taxon>
        <taxon>Pezizomycotina</taxon>
        <taxon>Lecanoromycetes</taxon>
        <taxon>OSLEUM clade</taxon>
        <taxon>Lecanoromycetidae</taxon>
        <taxon>Lecanorales</taxon>
        <taxon>Lecanorineae</taxon>
        <taxon>Parmeliaceae</taxon>
        <taxon>Imshaugia</taxon>
    </lineage>
</organism>
<evidence type="ECO:0000313" key="10">
    <source>
        <dbReference type="EMBL" id="CAF9922764.1"/>
    </source>
</evidence>
<feature type="transmembrane region" description="Helical" evidence="8">
    <location>
        <begin position="49"/>
        <end position="72"/>
    </location>
</feature>
<keyword evidence="5 8" id="KW-1133">Transmembrane helix</keyword>
<feature type="transmembrane region" description="Helical" evidence="8">
    <location>
        <begin position="289"/>
        <end position="308"/>
    </location>
</feature>
<dbReference type="EMBL" id="CAJPDT010000031">
    <property type="protein sequence ID" value="CAF9922764.1"/>
    <property type="molecule type" value="Genomic_DNA"/>
</dbReference>
<keyword evidence="4 8" id="KW-0812">Transmembrane</keyword>
<accession>A0A8H3IQZ9</accession>
<dbReference type="PANTHER" id="PTHR48022:SF2">
    <property type="entry name" value="PLASTIDIC GLUCOSE TRANSPORTER 4"/>
    <property type="match status" value="1"/>
</dbReference>
<sequence>MPSFVQSFGSFSATLHGVIVSSILVAGMLVSLLGGILADRYGRPRMIALGSLIFGIGAAVETTSVTLAMFIIGRLIKGVGEGIFLMTVYVLVAEISPAKRRGTVTNITQIMISSGIVSGYLICSLSWRLPLALQATVALINAAACSLVPQSPRWLLMKGLTEQARHTIAQLGIAAEEQEELFRQAVAGIEHSPDLSFFDSVKETLHGFKDAFAAPVRGRTIFGCFILAMQQYSGIDGLLYYAPTIFRQAGLRSTQASFFASGISALVMLIITVPATLMCDMWGRTTSSLVGGSLTFFLMLLIGSLYAAGKVDAHHGVARWVVIVSVYLWACVFSATWALGLRMYLIESLPRKTRSSGASLAQASNWLANYTVALTTPVFLASSSFGAYYFFAFMTLFCTIMCAFFMIETKGHSLEYIEQRFTDRQSNAKSILRRRRLGGQNFALRNVQ</sequence>
<keyword evidence="3 7" id="KW-0813">Transport</keyword>
<dbReference type="OrthoDB" id="5399138at2759"/>
<proteinExistence type="inferred from homology"/>
<name>A0A8H3IQZ9_9LECA</name>
<dbReference type="GO" id="GO:0005351">
    <property type="term" value="F:carbohydrate:proton symporter activity"/>
    <property type="evidence" value="ECO:0007669"/>
    <property type="project" value="TreeGrafter"/>
</dbReference>
<dbReference type="FunFam" id="1.20.1250.20:FF:000134">
    <property type="entry name" value="MFS sugar transporter protein"/>
    <property type="match status" value="1"/>
</dbReference>
<evidence type="ECO:0000256" key="1">
    <source>
        <dbReference type="ARBA" id="ARBA00004141"/>
    </source>
</evidence>
<dbReference type="NCBIfam" id="TIGR00879">
    <property type="entry name" value="SP"/>
    <property type="match status" value="1"/>
</dbReference>
<keyword evidence="6 8" id="KW-0472">Membrane</keyword>
<dbReference type="GO" id="GO:0016020">
    <property type="term" value="C:membrane"/>
    <property type="evidence" value="ECO:0007669"/>
    <property type="project" value="UniProtKB-SubCell"/>
</dbReference>
<dbReference type="InterPro" id="IPR003663">
    <property type="entry name" value="Sugar/inositol_transpt"/>
</dbReference>
<evidence type="ECO:0000256" key="6">
    <source>
        <dbReference type="ARBA" id="ARBA00023136"/>
    </source>
</evidence>
<feature type="transmembrane region" description="Helical" evidence="8">
    <location>
        <begin position="256"/>
        <end position="277"/>
    </location>
</feature>
<dbReference type="SUPFAM" id="SSF103473">
    <property type="entry name" value="MFS general substrate transporter"/>
    <property type="match status" value="1"/>
</dbReference>
<dbReference type="InterPro" id="IPR036259">
    <property type="entry name" value="MFS_trans_sf"/>
</dbReference>
<dbReference type="Gene3D" id="1.20.1250.20">
    <property type="entry name" value="MFS general substrate transporter like domains"/>
    <property type="match status" value="1"/>
</dbReference>
<feature type="domain" description="Major facilitator superfamily (MFS) profile" evidence="9">
    <location>
        <begin position="1"/>
        <end position="410"/>
    </location>
</feature>
<dbReference type="PANTHER" id="PTHR48022">
    <property type="entry name" value="PLASTIDIC GLUCOSE TRANSPORTER 4"/>
    <property type="match status" value="1"/>
</dbReference>
<protein>
    <recommendedName>
        <fullName evidence="9">Major facilitator superfamily (MFS) profile domain-containing protein</fullName>
    </recommendedName>
</protein>
<gene>
    <name evidence="10" type="ORF">IMSHALPRED_005758</name>
</gene>
<evidence type="ECO:0000256" key="5">
    <source>
        <dbReference type="ARBA" id="ARBA00022989"/>
    </source>
</evidence>
<feature type="transmembrane region" description="Helical" evidence="8">
    <location>
        <begin position="387"/>
        <end position="407"/>
    </location>
</feature>
<dbReference type="AlphaFoldDB" id="A0A8H3IQZ9"/>
<evidence type="ECO:0000256" key="7">
    <source>
        <dbReference type="RuleBase" id="RU003346"/>
    </source>
</evidence>